<feature type="transmembrane region" description="Helical" evidence="6">
    <location>
        <begin position="21"/>
        <end position="40"/>
    </location>
</feature>
<feature type="domain" description="Major facilitator superfamily (MFS) profile" evidence="7">
    <location>
        <begin position="20"/>
        <end position="87"/>
    </location>
</feature>
<keyword evidence="2" id="KW-0813">Transport</keyword>
<dbReference type="InterPro" id="IPR020846">
    <property type="entry name" value="MFS_dom"/>
</dbReference>
<dbReference type="PANTHER" id="PTHR42718:SF9">
    <property type="entry name" value="MAJOR FACILITATOR SUPERFAMILY MULTIDRUG TRANSPORTER MFSC"/>
    <property type="match status" value="1"/>
</dbReference>
<dbReference type="Gene3D" id="1.20.1250.20">
    <property type="entry name" value="MFS general substrate transporter like domains"/>
    <property type="match status" value="1"/>
</dbReference>
<feature type="non-terminal residue" evidence="8">
    <location>
        <position position="87"/>
    </location>
</feature>
<dbReference type="PANTHER" id="PTHR42718">
    <property type="entry name" value="MAJOR FACILITATOR SUPERFAMILY MULTIDRUG TRANSPORTER MFSC"/>
    <property type="match status" value="1"/>
</dbReference>
<dbReference type="InterPro" id="IPR011701">
    <property type="entry name" value="MFS"/>
</dbReference>
<dbReference type="PROSITE" id="PS50850">
    <property type="entry name" value="MFS"/>
    <property type="match status" value="1"/>
</dbReference>
<protein>
    <submittedName>
        <fullName evidence="8">MFS transporter</fullName>
    </submittedName>
</protein>
<dbReference type="Pfam" id="PF07690">
    <property type="entry name" value="MFS_1"/>
    <property type="match status" value="1"/>
</dbReference>
<reference evidence="9" key="1">
    <citation type="journal article" date="2019" name="Int. J. Syst. Evol. Microbiol.">
        <title>The Global Catalogue of Microorganisms (GCM) 10K type strain sequencing project: providing services to taxonomists for standard genome sequencing and annotation.</title>
        <authorList>
            <consortium name="The Broad Institute Genomics Platform"/>
            <consortium name="The Broad Institute Genome Sequencing Center for Infectious Disease"/>
            <person name="Wu L."/>
            <person name="Ma J."/>
        </authorList>
    </citation>
    <scope>NUCLEOTIDE SEQUENCE [LARGE SCALE GENOMIC DNA]</scope>
    <source>
        <strain evidence="9">JCM 32148</strain>
    </source>
</reference>
<evidence type="ECO:0000313" key="8">
    <source>
        <dbReference type="EMBL" id="MFD0788108.1"/>
    </source>
</evidence>
<dbReference type="SUPFAM" id="SSF103473">
    <property type="entry name" value="MFS general substrate transporter"/>
    <property type="match status" value="1"/>
</dbReference>
<evidence type="ECO:0000256" key="1">
    <source>
        <dbReference type="ARBA" id="ARBA00004651"/>
    </source>
</evidence>
<keyword evidence="3 6" id="KW-0812">Transmembrane</keyword>
<comment type="caution">
    <text evidence="8">The sequence shown here is derived from an EMBL/GenBank/DDBJ whole genome shotgun (WGS) entry which is preliminary data.</text>
</comment>
<evidence type="ECO:0000313" key="9">
    <source>
        <dbReference type="Proteomes" id="UP001597053"/>
    </source>
</evidence>
<keyword evidence="9" id="KW-1185">Reference proteome</keyword>
<evidence type="ECO:0000256" key="4">
    <source>
        <dbReference type="ARBA" id="ARBA00022989"/>
    </source>
</evidence>
<evidence type="ECO:0000256" key="5">
    <source>
        <dbReference type="ARBA" id="ARBA00023136"/>
    </source>
</evidence>
<organism evidence="8 9">
    <name type="scientific">Micromonospora azadirachtae</name>
    <dbReference type="NCBI Taxonomy" id="1970735"/>
    <lineage>
        <taxon>Bacteria</taxon>
        <taxon>Bacillati</taxon>
        <taxon>Actinomycetota</taxon>
        <taxon>Actinomycetes</taxon>
        <taxon>Micromonosporales</taxon>
        <taxon>Micromonosporaceae</taxon>
        <taxon>Micromonospora</taxon>
    </lineage>
</organism>
<evidence type="ECO:0000256" key="2">
    <source>
        <dbReference type="ARBA" id="ARBA00022448"/>
    </source>
</evidence>
<dbReference type="InterPro" id="IPR036259">
    <property type="entry name" value="MFS_trans_sf"/>
</dbReference>
<name>A0ABW3AAX6_9ACTN</name>
<feature type="transmembrane region" description="Helical" evidence="6">
    <location>
        <begin position="60"/>
        <end position="78"/>
    </location>
</feature>
<evidence type="ECO:0000259" key="7">
    <source>
        <dbReference type="PROSITE" id="PS50850"/>
    </source>
</evidence>
<dbReference type="EMBL" id="JBHTHM010002502">
    <property type="protein sequence ID" value="MFD0788108.1"/>
    <property type="molecule type" value="Genomic_DNA"/>
</dbReference>
<evidence type="ECO:0000256" key="3">
    <source>
        <dbReference type="ARBA" id="ARBA00022692"/>
    </source>
</evidence>
<gene>
    <name evidence="8" type="ORF">ACFQZ8_29710</name>
</gene>
<proteinExistence type="predicted"/>
<evidence type="ECO:0000256" key="6">
    <source>
        <dbReference type="SAM" id="Phobius"/>
    </source>
</evidence>
<comment type="subcellular location">
    <subcellularLocation>
        <location evidence="1">Cell membrane</location>
        <topology evidence="1">Multi-pass membrane protein</topology>
    </subcellularLocation>
</comment>
<dbReference type="Proteomes" id="UP001597053">
    <property type="component" value="Unassembled WGS sequence"/>
</dbReference>
<keyword evidence="5 6" id="KW-0472">Membrane</keyword>
<sequence length="87" mass="9117">MNPPVPSPASRRERRARSRSLAGISLGYFMVLLDMTVLAVAEPDLASSLGTSMAGLQWAATGYTVAFAALLLSAGAAADRFGAERLF</sequence>
<keyword evidence="4 6" id="KW-1133">Transmembrane helix</keyword>
<accession>A0ABW3AAX6</accession>